<proteinExistence type="predicted"/>
<dbReference type="InterPro" id="IPR050624">
    <property type="entry name" value="HTH-type_Tx_Regulator"/>
</dbReference>
<evidence type="ECO:0000259" key="3">
    <source>
        <dbReference type="PROSITE" id="PS50977"/>
    </source>
</evidence>
<protein>
    <submittedName>
        <fullName evidence="4">TetR family transcriptional regulator</fullName>
    </submittedName>
</protein>
<organism evidence="4 5">
    <name type="scientific">Lentilactobacillus fungorum</name>
    <dbReference type="NCBI Taxonomy" id="2201250"/>
    <lineage>
        <taxon>Bacteria</taxon>
        <taxon>Bacillati</taxon>
        <taxon>Bacillota</taxon>
        <taxon>Bacilli</taxon>
        <taxon>Lactobacillales</taxon>
        <taxon>Lactobacillaceae</taxon>
        <taxon>Lentilactobacillus</taxon>
    </lineage>
</organism>
<gene>
    <name evidence="4" type="ORF">YK48G_14660</name>
</gene>
<sequence length="205" mass="23756">MAVHQKIVNTEAKIKSAFIFLVNQNGLEKLNVKNITTYARINRSTFYAHYVDKFELIERYESQILTDIQAILRNNLTNTMRYQDPKTNNLQIYPIFNLVLNYIYDQFDLIKALLGPKGDPQLEVQIKQMLLEVINADLYHVKGTTKMTPLIPNSYAHEIVLAGLFDIVKFWLSQSEPDTPQQVADIIARTRFMSPYDLLGIESKR</sequence>
<evidence type="ECO:0000313" key="4">
    <source>
        <dbReference type="EMBL" id="GHP14041.1"/>
    </source>
</evidence>
<evidence type="ECO:0000256" key="1">
    <source>
        <dbReference type="ARBA" id="ARBA00023125"/>
    </source>
</evidence>
<dbReference type="EMBL" id="BNJR01000012">
    <property type="protein sequence ID" value="GHP14041.1"/>
    <property type="molecule type" value="Genomic_DNA"/>
</dbReference>
<dbReference type="RefSeq" id="WP_203630050.1">
    <property type="nucleotide sequence ID" value="NZ_BNJR01000012.1"/>
</dbReference>
<dbReference type="PROSITE" id="PS50977">
    <property type="entry name" value="HTH_TETR_2"/>
    <property type="match status" value="1"/>
</dbReference>
<dbReference type="InterPro" id="IPR001647">
    <property type="entry name" value="HTH_TetR"/>
</dbReference>
<feature type="domain" description="HTH tetR-type" evidence="3">
    <location>
        <begin position="8"/>
        <end position="68"/>
    </location>
</feature>
<dbReference type="PANTHER" id="PTHR43479:SF7">
    <property type="entry name" value="TETR-FAMILY TRANSCRIPTIONAL REGULATOR"/>
    <property type="match status" value="1"/>
</dbReference>
<dbReference type="SUPFAM" id="SSF46689">
    <property type="entry name" value="Homeodomain-like"/>
    <property type="match status" value="1"/>
</dbReference>
<dbReference type="Proteomes" id="UP000604765">
    <property type="component" value="Unassembled WGS sequence"/>
</dbReference>
<dbReference type="Pfam" id="PF14278">
    <property type="entry name" value="TetR_C_8"/>
    <property type="match status" value="1"/>
</dbReference>
<dbReference type="InterPro" id="IPR009057">
    <property type="entry name" value="Homeodomain-like_sf"/>
</dbReference>
<accession>A0ABQ3W0P9</accession>
<name>A0ABQ3W0P9_9LACO</name>
<evidence type="ECO:0000313" key="5">
    <source>
        <dbReference type="Proteomes" id="UP000604765"/>
    </source>
</evidence>
<feature type="DNA-binding region" description="H-T-H motif" evidence="2">
    <location>
        <begin position="31"/>
        <end position="50"/>
    </location>
</feature>
<dbReference type="Gene3D" id="1.10.357.10">
    <property type="entry name" value="Tetracycline Repressor, domain 2"/>
    <property type="match status" value="1"/>
</dbReference>
<reference evidence="4 5" key="1">
    <citation type="journal article" date="2021" name="Int. J. Syst. Evol. Microbiol.">
        <title>Lentilactobacillus fungorum sp. nov., isolated from spent mushroom substrates.</title>
        <authorList>
            <person name="Tohno M."/>
            <person name="Tanizawa Y."/>
            <person name="Kojima Y."/>
            <person name="Sakamoto M."/>
            <person name="Ohkuma M."/>
            <person name="Kobayashi H."/>
        </authorList>
    </citation>
    <scope>NUCLEOTIDE SEQUENCE [LARGE SCALE GENOMIC DNA]</scope>
    <source>
        <strain evidence="4 5">YK48G</strain>
    </source>
</reference>
<dbReference type="InterPro" id="IPR039532">
    <property type="entry name" value="TetR_C_Firmicutes"/>
</dbReference>
<keyword evidence="5" id="KW-1185">Reference proteome</keyword>
<dbReference type="PANTHER" id="PTHR43479">
    <property type="entry name" value="ACREF/ENVCD OPERON REPRESSOR-RELATED"/>
    <property type="match status" value="1"/>
</dbReference>
<evidence type="ECO:0000256" key="2">
    <source>
        <dbReference type="PROSITE-ProRule" id="PRU00335"/>
    </source>
</evidence>
<comment type="caution">
    <text evidence="4">The sequence shown here is derived from an EMBL/GenBank/DDBJ whole genome shotgun (WGS) entry which is preliminary data.</text>
</comment>
<keyword evidence="1 2" id="KW-0238">DNA-binding</keyword>